<dbReference type="GO" id="GO:0006367">
    <property type="term" value="P:transcription initiation at RNA polymerase II promoter"/>
    <property type="evidence" value="ECO:0007669"/>
    <property type="project" value="InterPro"/>
</dbReference>
<keyword evidence="3" id="KW-1185">Reference proteome</keyword>
<feature type="compositionally biased region" description="Basic and acidic residues" evidence="1">
    <location>
        <begin position="222"/>
        <end position="233"/>
    </location>
</feature>
<proteinExistence type="predicted"/>
<evidence type="ECO:0000313" key="3">
    <source>
        <dbReference type="Proteomes" id="UP001230188"/>
    </source>
</evidence>
<gene>
    <name evidence="2" type="ORF">CTAYLR_001843</name>
</gene>
<dbReference type="EMBL" id="JAQMWT010000531">
    <property type="protein sequence ID" value="KAJ8600005.1"/>
    <property type="molecule type" value="Genomic_DNA"/>
</dbReference>
<feature type="region of interest" description="Disordered" evidence="1">
    <location>
        <begin position="191"/>
        <end position="233"/>
    </location>
</feature>
<accession>A0AAD7U881</accession>
<feature type="compositionally biased region" description="Basic and acidic residues" evidence="1">
    <location>
        <begin position="203"/>
        <end position="215"/>
    </location>
</feature>
<dbReference type="AlphaFoldDB" id="A0AAD7U881"/>
<dbReference type="Proteomes" id="UP001230188">
    <property type="component" value="Unassembled WGS sequence"/>
</dbReference>
<dbReference type="InterPro" id="IPR003196">
    <property type="entry name" value="TFIIF_beta"/>
</dbReference>
<sequence length="233" mass="25715">MGFDDGVSGDGTWWLLKVPLRLGTEWNEAPAGTLLGEVEVSASSNTQLRVIRGSQSTSGYDLVRQVGGTDVPMRPFRRVTHENEVRGSLVGGQPRASFGLKPQRGIGYRRDLRTRMFESMQATRVTQTIDDADLPSRVSKPITIFKRNREEQQTSSKRTRSQVDRGGLKSLLLALLSAPHDPMAFKEISKRVGEPPQGQLKDALGEIADKQKGEGGRVTFHLKPEYRDNSAAA</sequence>
<dbReference type="GO" id="GO:0005674">
    <property type="term" value="C:transcription factor TFIIF complex"/>
    <property type="evidence" value="ECO:0007669"/>
    <property type="project" value="InterPro"/>
</dbReference>
<protein>
    <recommendedName>
        <fullName evidence="4">Transcription initiation factor IIF subunit beta</fullName>
    </recommendedName>
</protein>
<evidence type="ECO:0008006" key="4">
    <source>
        <dbReference type="Google" id="ProtNLM"/>
    </source>
</evidence>
<reference evidence="2" key="1">
    <citation type="submission" date="2023-01" db="EMBL/GenBank/DDBJ databases">
        <title>Metagenome sequencing of chrysophaentin producing Chrysophaeum taylorii.</title>
        <authorList>
            <person name="Davison J."/>
            <person name="Bewley C."/>
        </authorList>
    </citation>
    <scope>NUCLEOTIDE SEQUENCE</scope>
    <source>
        <strain evidence="2">NIES-1699</strain>
    </source>
</reference>
<dbReference type="PANTHER" id="PTHR10445">
    <property type="entry name" value="GENERAL TRANSCRIPTION FACTOR IIF SUBUNIT 2"/>
    <property type="match status" value="1"/>
</dbReference>
<organism evidence="2 3">
    <name type="scientific">Chrysophaeum taylorii</name>
    <dbReference type="NCBI Taxonomy" id="2483200"/>
    <lineage>
        <taxon>Eukaryota</taxon>
        <taxon>Sar</taxon>
        <taxon>Stramenopiles</taxon>
        <taxon>Ochrophyta</taxon>
        <taxon>Pelagophyceae</taxon>
        <taxon>Pelagomonadales</taxon>
        <taxon>Pelagomonadaceae</taxon>
        <taxon>Chrysophaeum</taxon>
    </lineage>
</organism>
<comment type="caution">
    <text evidence="2">The sequence shown here is derived from an EMBL/GenBank/DDBJ whole genome shotgun (WGS) entry which is preliminary data.</text>
</comment>
<name>A0AAD7U881_9STRA</name>
<dbReference type="PANTHER" id="PTHR10445:SF0">
    <property type="entry name" value="GENERAL TRANSCRIPTION FACTOR IIF SUBUNIT 2"/>
    <property type="match status" value="1"/>
</dbReference>
<evidence type="ECO:0000313" key="2">
    <source>
        <dbReference type="EMBL" id="KAJ8600005.1"/>
    </source>
</evidence>
<evidence type="ECO:0000256" key="1">
    <source>
        <dbReference type="SAM" id="MobiDB-lite"/>
    </source>
</evidence>